<protein>
    <submittedName>
        <fullName evidence="3">Uncharacterized protein</fullName>
    </submittedName>
</protein>
<accession>A0AAV2RB15</accession>
<evidence type="ECO:0000313" key="4">
    <source>
        <dbReference type="Proteomes" id="UP001497623"/>
    </source>
</evidence>
<feature type="region of interest" description="Disordered" evidence="1">
    <location>
        <begin position="61"/>
        <end position="98"/>
    </location>
</feature>
<sequence length="112" mass="12111">MASVPVIILLCSLAYGSSFSLSQKELVRIKETTTPKESIPRLYLEEAFTTTLPFESTMDESIEETITAPSTSGNQGTAARSTTKPSDDLPLSNFGAGPANVTYFKGADMEYF</sequence>
<feature type="chain" id="PRO_5043337688" evidence="2">
    <location>
        <begin position="17"/>
        <end position="112"/>
    </location>
</feature>
<feature type="compositionally biased region" description="Polar residues" evidence="1">
    <location>
        <begin position="67"/>
        <end position="84"/>
    </location>
</feature>
<evidence type="ECO:0000256" key="2">
    <source>
        <dbReference type="SAM" id="SignalP"/>
    </source>
</evidence>
<comment type="caution">
    <text evidence="3">The sequence shown here is derived from an EMBL/GenBank/DDBJ whole genome shotgun (WGS) entry which is preliminary data.</text>
</comment>
<feature type="non-terminal residue" evidence="3">
    <location>
        <position position="112"/>
    </location>
</feature>
<dbReference type="EMBL" id="CAXKWB010019738">
    <property type="protein sequence ID" value="CAL4122230.1"/>
    <property type="molecule type" value="Genomic_DNA"/>
</dbReference>
<feature type="signal peptide" evidence="2">
    <location>
        <begin position="1"/>
        <end position="16"/>
    </location>
</feature>
<organism evidence="3 4">
    <name type="scientific">Meganyctiphanes norvegica</name>
    <name type="common">Northern krill</name>
    <name type="synonym">Thysanopoda norvegica</name>
    <dbReference type="NCBI Taxonomy" id="48144"/>
    <lineage>
        <taxon>Eukaryota</taxon>
        <taxon>Metazoa</taxon>
        <taxon>Ecdysozoa</taxon>
        <taxon>Arthropoda</taxon>
        <taxon>Crustacea</taxon>
        <taxon>Multicrustacea</taxon>
        <taxon>Malacostraca</taxon>
        <taxon>Eumalacostraca</taxon>
        <taxon>Eucarida</taxon>
        <taxon>Euphausiacea</taxon>
        <taxon>Euphausiidae</taxon>
        <taxon>Meganyctiphanes</taxon>
    </lineage>
</organism>
<reference evidence="3 4" key="1">
    <citation type="submission" date="2024-05" db="EMBL/GenBank/DDBJ databases">
        <authorList>
            <person name="Wallberg A."/>
        </authorList>
    </citation>
    <scope>NUCLEOTIDE SEQUENCE [LARGE SCALE GENOMIC DNA]</scope>
</reference>
<keyword evidence="4" id="KW-1185">Reference proteome</keyword>
<keyword evidence="2" id="KW-0732">Signal</keyword>
<dbReference type="Proteomes" id="UP001497623">
    <property type="component" value="Unassembled WGS sequence"/>
</dbReference>
<evidence type="ECO:0000313" key="3">
    <source>
        <dbReference type="EMBL" id="CAL4122230.1"/>
    </source>
</evidence>
<proteinExistence type="predicted"/>
<evidence type="ECO:0000256" key="1">
    <source>
        <dbReference type="SAM" id="MobiDB-lite"/>
    </source>
</evidence>
<dbReference type="AlphaFoldDB" id="A0AAV2RB15"/>
<gene>
    <name evidence="3" type="ORF">MNOR_LOCUS22952</name>
</gene>
<name>A0AAV2RB15_MEGNR</name>